<reference evidence="3" key="1">
    <citation type="journal article" date="2019" name="Int. J. Syst. Evol. Microbiol.">
        <title>The Global Catalogue of Microorganisms (GCM) 10K type strain sequencing project: providing services to taxonomists for standard genome sequencing and annotation.</title>
        <authorList>
            <consortium name="The Broad Institute Genomics Platform"/>
            <consortium name="The Broad Institute Genome Sequencing Center for Infectious Disease"/>
            <person name="Wu L."/>
            <person name="Ma J."/>
        </authorList>
    </citation>
    <scope>NUCLEOTIDE SEQUENCE [LARGE SCALE GENOMIC DNA]</scope>
    <source>
        <strain evidence="3">KCTC 42662</strain>
    </source>
</reference>
<keyword evidence="2" id="KW-0328">Glycosyltransferase</keyword>
<dbReference type="Gene3D" id="3.90.550.10">
    <property type="entry name" value="Spore Coat Polysaccharide Biosynthesis Protein SpsA, Chain A"/>
    <property type="match status" value="1"/>
</dbReference>
<comment type="caution">
    <text evidence="2">The sequence shown here is derived from an EMBL/GenBank/DDBJ whole genome shotgun (WGS) entry which is preliminary data.</text>
</comment>
<proteinExistence type="predicted"/>
<accession>A0ABW5KMD0</accession>
<gene>
    <name evidence="2" type="ORF">ACFSR5_21075</name>
</gene>
<evidence type="ECO:0000313" key="2">
    <source>
        <dbReference type="EMBL" id="MFD2550151.1"/>
    </source>
</evidence>
<keyword evidence="2" id="KW-0808">Transferase</keyword>
<dbReference type="EMBL" id="JBHULR010000021">
    <property type="protein sequence ID" value="MFD2550151.1"/>
    <property type="molecule type" value="Genomic_DNA"/>
</dbReference>
<dbReference type="GO" id="GO:0016757">
    <property type="term" value="F:glycosyltransferase activity"/>
    <property type="evidence" value="ECO:0007669"/>
    <property type="project" value="UniProtKB-KW"/>
</dbReference>
<dbReference type="RefSeq" id="WP_380932300.1">
    <property type="nucleotide sequence ID" value="NZ_JBHUEG010000018.1"/>
</dbReference>
<evidence type="ECO:0000259" key="1">
    <source>
        <dbReference type="Pfam" id="PF00535"/>
    </source>
</evidence>
<protein>
    <submittedName>
        <fullName evidence="2">Glycosyltransferase</fullName>
        <ecNumber evidence="2">2.4.-.-</ecNumber>
    </submittedName>
</protein>
<dbReference type="EC" id="2.4.-.-" evidence="2"/>
<dbReference type="Proteomes" id="UP001597545">
    <property type="component" value="Unassembled WGS sequence"/>
</dbReference>
<organism evidence="2 3">
    <name type="scientific">Sphingobacterium suaedae</name>
    <dbReference type="NCBI Taxonomy" id="1686402"/>
    <lineage>
        <taxon>Bacteria</taxon>
        <taxon>Pseudomonadati</taxon>
        <taxon>Bacteroidota</taxon>
        <taxon>Sphingobacteriia</taxon>
        <taxon>Sphingobacteriales</taxon>
        <taxon>Sphingobacteriaceae</taxon>
        <taxon>Sphingobacterium</taxon>
    </lineage>
</organism>
<dbReference type="InterPro" id="IPR029044">
    <property type="entry name" value="Nucleotide-diphossugar_trans"/>
</dbReference>
<dbReference type="SUPFAM" id="SSF53448">
    <property type="entry name" value="Nucleotide-diphospho-sugar transferases"/>
    <property type="match status" value="1"/>
</dbReference>
<sequence>MKFRNDVILMLAPIVLFVYNRPKHTRRTLAALEKNILAKDSLLFIVSDGPKNADAVEAVNQVRSIIREPWEFKHITILERTRNWGLAENVIDGVTKVIQEHEQVIVFEDDLETSPYALTYFNDALMRYAQEERVMEISGYMYPVQHPKRLPKTFFFRVANSWGWATWKRAWDKFNPDIHELTKDFKRKDIRNFSVDGTENFWKQVKEYRAGKINSWAIRWYLSIFKEQGLVLYPRESMVQNIGTDGSGTHSDVDDVYRVELAQSKVKYFPTDIVENKKAYEAIKYFYAHRKGNLLERGLRFIIKKLRRS</sequence>
<name>A0ABW5KMD0_9SPHI</name>
<keyword evidence="3" id="KW-1185">Reference proteome</keyword>
<evidence type="ECO:0000313" key="3">
    <source>
        <dbReference type="Proteomes" id="UP001597545"/>
    </source>
</evidence>
<feature type="domain" description="Glycosyltransferase 2-like" evidence="1">
    <location>
        <begin position="14"/>
        <end position="120"/>
    </location>
</feature>
<dbReference type="Pfam" id="PF00535">
    <property type="entry name" value="Glycos_transf_2"/>
    <property type="match status" value="1"/>
</dbReference>
<dbReference type="InterPro" id="IPR001173">
    <property type="entry name" value="Glyco_trans_2-like"/>
</dbReference>